<organism evidence="2 3">
    <name type="scientific">Pleurodeles waltl</name>
    <name type="common">Iberian ribbed newt</name>
    <dbReference type="NCBI Taxonomy" id="8319"/>
    <lineage>
        <taxon>Eukaryota</taxon>
        <taxon>Metazoa</taxon>
        <taxon>Chordata</taxon>
        <taxon>Craniata</taxon>
        <taxon>Vertebrata</taxon>
        <taxon>Euteleostomi</taxon>
        <taxon>Amphibia</taxon>
        <taxon>Batrachia</taxon>
        <taxon>Caudata</taxon>
        <taxon>Salamandroidea</taxon>
        <taxon>Salamandridae</taxon>
        <taxon>Pleurodelinae</taxon>
        <taxon>Pleurodeles</taxon>
    </lineage>
</organism>
<evidence type="ECO:0000313" key="3">
    <source>
        <dbReference type="Proteomes" id="UP001066276"/>
    </source>
</evidence>
<accession>A0AAV7L029</accession>
<feature type="compositionally biased region" description="Basic and acidic residues" evidence="1">
    <location>
        <begin position="74"/>
        <end position="119"/>
    </location>
</feature>
<dbReference type="AlphaFoldDB" id="A0AAV7L029"/>
<feature type="compositionally biased region" description="Basic and acidic residues" evidence="1">
    <location>
        <begin position="126"/>
        <end position="139"/>
    </location>
</feature>
<feature type="compositionally biased region" description="Basic and acidic residues" evidence="1">
    <location>
        <begin position="46"/>
        <end position="57"/>
    </location>
</feature>
<evidence type="ECO:0000313" key="2">
    <source>
        <dbReference type="EMBL" id="KAJ1085076.1"/>
    </source>
</evidence>
<dbReference type="EMBL" id="JANPWB010000016">
    <property type="protein sequence ID" value="KAJ1085076.1"/>
    <property type="molecule type" value="Genomic_DNA"/>
</dbReference>
<dbReference type="Proteomes" id="UP001066276">
    <property type="component" value="Chromosome 12"/>
</dbReference>
<gene>
    <name evidence="2" type="ORF">NDU88_005209</name>
</gene>
<protein>
    <submittedName>
        <fullName evidence="2">Uncharacterized protein</fullName>
    </submittedName>
</protein>
<keyword evidence="3" id="KW-1185">Reference proteome</keyword>
<proteinExistence type="predicted"/>
<sequence length="172" mass="19231">MEGRVADLPATCSIGSRSERHPWDNIRSPLTDIGNPDIRIPGNLPMKDDPEEQRGEEAEAAGVGNPDIWVPESYKSEKGLRTRCAAEGKDTETKDTENTDRGDSRENARRLESYHEERGTPTLRDNSTEEQRGPNKPELRNVPGGTYLKQVRSCLREKLRSMVGREEGGEGE</sequence>
<feature type="region of interest" description="Disordered" evidence="1">
    <location>
        <begin position="1"/>
        <end position="147"/>
    </location>
</feature>
<comment type="caution">
    <text evidence="2">The sequence shown here is derived from an EMBL/GenBank/DDBJ whole genome shotgun (WGS) entry which is preliminary data.</text>
</comment>
<reference evidence="2" key="1">
    <citation type="journal article" date="2022" name="bioRxiv">
        <title>Sequencing and chromosome-scale assembly of the giantPleurodeles waltlgenome.</title>
        <authorList>
            <person name="Brown T."/>
            <person name="Elewa A."/>
            <person name="Iarovenko S."/>
            <person name="Subramanian E."/>
            <person name="Araus A.J."/>
            <person name="Petzold A."/>
            <person name="Susuki M."/>
            <person name="Suzuki K.-i.T."/>
            <person name="Hayashi T."/>
            <person name="Toyoda A."/>
            <person name="Oliveira C."/>
            <person name="Osipova E."/>
            <person name="Leigh N.D."/>
            <person name="Simon A."/>
            <person name="Yun M.H."/>
        </authorList>
    </citation>
    <scope>NUCLEOTIDE SEQUENCE</scope>
    <source>
        <strain evidence="2">20211129_DDA</strain>
        <tissue evidence="2">Liver</tissue>
    </source>
</reference>
<evidence type="ECO:0000256" key="1">
    <source>
        <dbReference type="SAM" id="MobiDB-lite"/>
    </source>
</evidence>
<name>A0AAV7L029_PLEWA</name>